<keyword evidence="9" id="KW-0805">Transcription regulation</keyword>
<dbReference type="InterPro" id="IPR011006">
    <property type="entry name" value="CheY-like_superfamily"/>
</dbReference>
<evidence type="ECO:0000256" key="7">
    <source>
        <dbReference type="ARBA" id="ARBA00022840"/>
    </source>
</evidence>
<dbReference type="Pfam" id="PF25601">
    <property type="entry name" value="AAA_lid_14"/>
    <property type="match status" value="1"/>
</dbReference>
<evidence type="ECO:0000256" key="1">
    <source>
        <dbReference type="ARBA" id="ARBA00004496"/>
    </source>
</evidence>
<dbReference type="SMART" id="SM00448">
    <property type="entry name" value="REC"/>
    <property type="match status" value="1"/>
</dbReference>
<feature type="domain" description="Sigma-54 factor interaction" evidence="17">
    <location>
        <begin position="143"/>
        <end position="372"/>
    </location>
</feature>
<evidence type="ECO:0000256" key="11">
    <source>
        <dbReference type="ARBA" id="ARBA00023159"/>
    </source>
</evidence>
<keyword evidence="20" id="KW-1185">Reference proteome</keyword>
<evidence type="ECO:0000259" key="17">
    <source>
        <dbReference type="PROSITE" id="PS50045"/>
    </source>
</evidence>
<dbReference type="PANTHER" id="PTHR32071:SF95">
    <property type="entry name" value="DNA-BINDING TRANSCRIPTIONAL REGULATOR NTRC"/>
    <property type="match status" value="1"/>
</dbReference>
<evidence type="ECO:0000256" key="9">
    <source>
        <dbReference type="ARBA" id="ARBA00023015"/>
    </source>
</evidence>
<organism evidence="19 20">
    <name type="scientific">Labrys monachus</name>
    <dbReference type="NCBI Taxonomy" id="217067"/>
    <lineage>
        <taxon>Bacteria</taxon>
        <taxon>Pseudomonadati</taxon>
        <taxon>Pseudomonadota</taxon>
        <taxon>Alphaproteobacteria</taxon>
        <taxon>Hyphomicrobiales</taxon>
        <taxon>Xanthobacteraceae</taxon>
        <taxon>Labrys</taxon>
    </lineage>
</organism>
<keyword evidence="8" id="KW-0902">Two-component regulatory system</keyword>
<dbReference type="InterPro" id="IPR025944">
    <property type="entry name" value="Sigma_54_int_dom_CS"/>
</dbReference>
<keyword evidence="4" id="KW-0678">Repressor</keyword>
<keyword evidence="12" id="KW-0804">Transcription</keyword>
<feature type="modified residue" description="4-aspartylphosphate" evidence="16">
    <location>
        <position position="53"/>
    </location>
</feature>
<dbReference type="InterPro" id="IPR009057">
    <property type="entry name" value="Homeodomain-like_sf"/>
</dbReference>
<name>A0ABU0FQ44_9HYPH</name>
<dbReference type="CDD" id="cd00009">
    <property type="entry name" value="AAA"/>
    <property type="match status" value="1"/>
</dbReference>
<evidence type="ECO:0000313" key="19">
    <source>
        <dbReference type="EMBL" id="MDQ0396482.1"/>
    </source>
</evidence>
<proteinExistence type="predicted"/>
<evidence type="ECO:0000313" key="20">
    <source>
        <dbReference type="Proteomes" id="UP001237448"/>
    </source>
</evidence>
<dbReference type="Pfam" id="PF02954">
    <property type="entry name" value="HTH_8"/>
    <property type="match status" value="1"/>
</dbReference>
<evidence type="ECO:0000256" key="6">
    <source>
        <dbReference type="ARBA" id="ARBA00022741"/>
    </source>
</evidence>
<gene>
    <name evidence="19" type="ORF">J3R73_006274</name>
</gene>
<keyword evidence="5 16" id="KW-0597">Phosphoprotein</keyword>
<dbReference type="EMBL" id="JAUSVK010000001">
    <property type="protein sequence ID" value="MDQ0396482.1"/>
    <property type="molecule type" value="Genomic_DNA"/>
</dbReference>
<dbReference type="Pfam" id="PF00158">
    <property type="entry name" value="Sigma54_activat"/>
    <property type="match status" value="1"/>
</dbReference>
<dbReference type="Gene3D" id="3.40.50.2300">
    <property type="match status" value="1"/>
</dbReference>
<dbReference type="InterPro" id="IPR002078">
    <property type="entry name" value="Sigma_54_int"/>
</dbReference>
<evidence type="ECO:0000256" key="3">
    <source>
        <dbReference type="ARBA" id="ARBA00022490"/>
    </source>
</evidence>
<keyword evidence="6" id="KW-0547">Nucleotide-binding</keyword>
<feature type="domain" description="Response regulatory" evidence="18">
    <location>
        <begin position="4"/>
        <end position="118"/>
    </location>
</feature>
<comment type="subcellular location">
    <subcellularLocation>
        <location evidence="1">Cytoplasm</location>
    </subcellularLocation>
</comment>
<dbReference type="PROSITE" id="PS00688">
    <property type="entry name" value="SIGMA54_INTERACT_3"/>
    <property type="match status" value="1"/>
</dbReference>
<evidence type="ECO:0000256" key="14">
    <source>
        <dbReference type="ARBA" id="ARBA00031910"/>
    </source>
</evidence>
<dbReference type="SUPFAM" id="SSF52540">
    <property type="entry name" value="P-loop containing nucleoside triphosphate hydrolases"/>
    <property type="match status" value="1"/>
</dbReference>
<evidence type="ECO:0000256" key="8">
    <source>
        <dbReference type="ARBA" id="ARBA00023012"/>
    </source>
</evidence>
<dbReference type="InterPro" id="IPR027417">
    <property type="entry name" value="P-loop_NTPase"/>
</dbReference>
<keyword evidence="3" id="KW-0963">Cytoplasm</keyword>
<dbReference type="Gene3D" id="1.10.8.60">
    <property type="match status" value="1"/>
</dbReference>
<evidence type="ECO:0000256" key="13">
    <source>
        <dbReference type="ARBA" id="ARBA00029881"/>
    </source>
</evidence>
<evidence type="ECO:0000259" key="18">
    <source>
        <dbReference type="PROSITE" id="PS50110"/>
    </source>
</evidence>
<dbReference type="PANTHER" id="PTHR32071">
    <property type="entry name" value="TRANSCRIPTIONAL REGULATORY PROTEIN"/>
    <property type="match status" value="1"/>
</dbReference>
<evidence type="ECO:0000256" key="4">
    <source>
        <dbReference type="ARBA" id="ARBA00022491"/>
    </source>
</evidence>
<comment type="function">
    <text evidence="15">Member of the two-component regulatory system NtrB/NtrC, which controls expression of the nitrogen-regulated (ntr) genes in response to nitrogen limitation. Phosphorylated NtrC binds directly to DNA and stimulates the formation of open promoter-sigma54-RNA polymerase complexes.</text>
</comment>
<evidence type="ECO:0000256" key="12">
    <source>
        <dbReference type="ARBA" id="ARBA00023163"/>
    </source>
</evidence>
<evidence type="ECO:0000256" key="5">
    <source>
        <dbReference type="ARBA" id="ARBA00022553"/>
    </source>
</evidence>
<evidence type="ECO:0000256" key="16">
    <source>
        <dbReference type="PROSITE-ProRule" id="PRU00169"/>
    </source>
</evidence>
<dbReference type="PROSITE" id="PS50045">
    <property type="entry name" value="SIGMA54_INTERACT_4"/>
    <property type="match status" value="1"/>
</dbReference>
<dbReference type="InterPro" id="IPR001789">
    <property type="entry name" value="Sig_transdc_resp-reg_receiver"/>
</dbReference>
<keyword evidence="11" id="KW-0010">Activator</keyword>
<dbReference type="Pfam" id="PF00072">
    <property type="entry name" value="Response_reg"/>
    <property type="match status" value="1"/>
</dbReference>
<evidence type="ECO:0000256" key="15">
    <source>
        <dbReference type="ARBA" id="ARBA00043886"/>
    </source>
</evidence>
<dbReference type="PRINTS" id="PR01590">
    <property type="entry name" value="HTHFIS"/>
</dbReference>
<evidence type="ECO:0000256" key="10">
    <source>
        <dbReference type="ARBA" id="ARBA00023125"/>
    </source>
</evidence>
<keyword evidence="7" id="KW-0067">ATP-binding</keyword>
<reference evidence="19 20" key="1">
    <citation type="submission" date="2023-07" db="EMBL/GenBank/DDBJ databases">
        <title>Genomic Encyclopedia of Type Strains, Phase IV (KMG-IV): sequencing the most valuable type-strain genomes for metagenomic binning, comparative biology and taxonomic classification.</title>
        <authorList>
            <person name="Goeker M."/>
        </authorList>
    </citation>
    <scope>NUCLEOTIDE SEQUENCE [LARGE SCALE GENOMIC DNA]</scope>
    <source>
        <strain evidence="19 20">DSM 5896</strain>
    </source>
</reference>
<sequence length="506" mass="55132">MGSTVLIADDDPVQRRLLEAMVRRFGYHARLADGGEAALREIEAGRIDLVILDLVMPDLDGMGVLGRLRAKGIAVPVIVQTAHGSIDAVISAMRAGAADFVVKPVGGERLQISIRNALRMHALERDARLLAKRSAGLLGFRDMVVRSPEMERVAHLSERAAGSAIPVLIEGEAGTGKQTVARAIHGTGERRGRPFVAVNCAALPEETAEAILFGHEKNSVAGAPDRQVGKFAEAHGGTLFLEDIGELPLDLQARIVEALRSGEVGPVGARRPVRTEFRLISSTSCNLIERVKAGLFREDLYYRLHVFPIMLPPLRLRRDDVGELARHFLARFSVEEGRRVRSISAEALAMLAAYDWPGNVRQLENAVFRAVILAEGDEVGVAEFPQIAARVEGFDVRIPSAPLLPPRPVHAGPAMITGQPLREIVTVRDPHTMAMLDARGDVRTMASLEADMLKFAIRHHRGQMTEVARKLGIGRSTLYRKLKELGLDEAAIGVRPEVFPDAHRAA</sequence>
<protein>
    <recommendedName>
        <fullName evidence="2">DNA-binding transcriptional regulator NtrC</fullName>
    </recommendedName>
    <alternativeName>
        <fullName evidence="13">Nitrogen regulation protein NR(I)</fullName>
    </alternativeName>
    <alternativeName>
        <fullName evidence="14">Nitrogen regulator I</fullName>
    </alternativeName>
</protein>
<accession>A0ABU0FQ44</accession>
<dbReference type="GO" id="GO:0003677">
    <property type="term" value="F:DNA binding"/>
    <property type="evidence" value="ECO:0007669"/>
    <property type="project" value="UniProtKB-KW"/>
</dbReference>
<dbReference type="RefSeq" id="WP_307436832.1">
    <property type="nucleotide sequence ID" value="NZ_JAUSVK010000001.1"/>
</dbReference>
<dbReference type="Gene3D" id="1.10.10.60">
    <property type="entry name" value="Homeodomain-like"/>
    <property type="match status" value="1"/>
</dbReference>
<dbReference type="SUPFAM" id="SSF46689">
    <property type="entry name" value="Homeodomain-like"/>
    <property type="match status" value="1"/>
</dbReference>
<dbReference type="Gene3D" id="3.40.50.300">
    <property type="entry name" value="P-loop containing nucleotide triphosphate hydrolases"/>
    <property type="match status" value="1"/>
</dbReference>
<comment type="caution">
    <text evidence="19">The sequence shown here is derived from an EMBL/GenBank/DDBJ whole genome shotgun (WGS) entry which is preliminary data.</text>
</comment>
<evidence type="ECO:0000256" key="2">
    <source>
        <dbReference type="ARBA" id="ARBA00019059"/>
    </source>
</evidence>
<keyword evidence="10 19" id="KW-0238">DNA-binding</keyword>
<dbReference type="PROSITE" id="PS50110">
    <property type="entry name" value="RESPONSE_REGULATORY"/>
    <property type="match status" value="1"/>
</dbReference>
<dbReference type="SUPFAM" id="SSF52172">
    <property type="entry name" value="CheY-like"/>
    <property type="match status" value="1"/>
</dbReference>
<dbReference type="Proteomes" id="UP001237448">
    <property type="component" value="Unassembled WGS sequence"/>
</dbReference>
<dbReference type="InterPro" id="IPR002197">
    <property type="entry name" value="HTH_Fis"/>
</dbReference>
<dbReference type="InterPro" id="IPR058031">
    <property type="entry name" value="AAA_lid_NorR"/>
</dbReference>